<dbReference type="SMART" id="SM00413">
    <property type="entry name" value="ETS"/>
    <property type="match status" value="1"/>
</dbReference>
<dbReference type="InterPro" id="IPR036390">
    <property type="entry name" value="WH_DNA-bd_sf"/>
</dbReference>
<sequence length="553" mass="60097">MQLMTVRVSTTIFPLYLVIYFKTYVSAISWYNMDGLPACPIKVERNEFDHSNGYGEPPAKRANVSAPVPTPPPSTAAPRTQSNGTADANVTLWQFLLDLLLKQQYSNIIRWTNNDGEFKLLDAEQVAKLWGLKKNKNNMNYDKLSRALRYYYDKNIIKKVMGQKFVYKFVSFPEMVKTENRITFQKKMESIVNESKPAPSTTVSSAVSSFQTLRPYDVKSAIIPQAQLAFAQQRDRMLYEQAVVAQAMAEQQKFHATVPQDHQAVYHSDNSQAQSSFSPSGSTVQDNQNNLTRSPTPNVISPVPSVAAQPQSSTSTMSTVSPAIANPVNSISPAASAVLTSSVDSMLQQRPSPPVTPAVSVCTPAGSPSPTPVFDLPGSGTPTPPPKPATPINTKESEVKVKLEIPEFQNTKQSSTTEAGGSIEARRLSKQSKLKPDPISINNDVVVNHPVTSPLNPLSRGLLPSLNTPMFLTSPMFGQRTPLLPGIHFWGPGTLSPVSTLSPRFGGLHAGPAFQFPAFAVSPSLASFSSFHDSVFTNAPAPNSTSSVDKKVS</sequence>
<comment type="subcellular location">
    <subcellularLocation>
        <location evidence="3">Nucleus</location>
    </subcellularLocation>
</comment>
<dbReference type="PANTHER" id="PTHR11849">
    <property type="entry name" value="ETS"/>
    <property type="match status" value="1"/>
</dbReference>
<evidence type="ECO:0000313" key="8">
    <source>
        <dbReference type="Proteomes" id="UP000593567"/>
    </source>
</evidence>
<name>A0A7J7J2Y7_BUGNE</name>
<feature type="domain" description="ETS" evidence="6">
    <location>
        <begin position="90"/>
        <end position="170"/>
    </location>
</feature>
<evidence type="ECO:0000256" key="5">
    <source>
        <dbReference type="SAM" id="Phobius"/>
    </source>
</evidence>
<feature type="compositionally biased region" description="Polar residues" evidence="4">
    <location>
        <begin position="410"/>
        <end position="419"/>
    </location>
</feature>
<evidence type="ECO:0000256" key="1">
    <source>
        <dbReference type="ARBA" id="ARBA00005562"/>
    </source>
</evidence>
<dbReference type="InterPro" id="IPR000418">
    <property type="entry name" value="Ets_dom"/>
</dbReference>
<dbReference type="GO" id="GO:0030154">
    <property type="term" value="P:cell differentiation"/>
    <property type="evidence" value="ECO:0007669"/>
    <property type="project" value="TreeGrafter"/>
</dbReference>
<keyword evidence="5" id="KW-0472">Membrane</keyword>
<reference evidence="7" key="1">
    <citation type="submission" date="2020-06" db="EMBL/GenBank/DDBJ databases">
        <title>Draft genome of Bugula neritina, a colonial animal packing powerful symbionts and potential medicines.</title>
        <authorList>
            <person name="Rayko M."/>
        </authorList>
    </citation>
    <scope>NUCLEOTIDE SEQUENCE [LARGE SCALE GENOMIC DNA]</scope>
    <source>
        <strain evidence="7">Kwan_BN1</strain>
    </source>
</reference>
<feature type="region of interest" description="Disordered" evidence="4">
    <location>
        <begin position="50"/>
        <end position="83"/>
    </location>
</feature>
<keyword evidence="5" id="KW-0812">Transmembrane</keyword>
<dbReference type="Gene3D" id="1.10.10.10">
    <property type="entry name" value="Winged helix-like DNA-binding domain superfamily/Winged helix DNA-binding domain"/>
    <property type="match status" value="1"/>
</dbReference>
<evidence type="ECO:0000259" key="6">
    <source>
        <dbReference type="PROSITE" id="PS50061"/>
    </source>
</evidence>
<dbReference type="Proteomes" id="UP000593567">
    <property type="component" value="Unassembled WGS sequence"/>
</dbReference>
<dbReference type="EMBL" id="VXIV02003191">
    <property type="protein sequence ID" value="KAF6020167.1"/>
    <property type="molecule type" value="Genomic_DNA"/>
</dbReference>
<evidence type="ECO:0000313" key="7">
    <source>
        <dbReference type="EMBL" id="KAF6020167.1"/>
    </source>
</evidence>
<dbReference type="PRINTS" id="PR00454">
    <property type="entry name" value="ETSDOMAIN"/>
</dbReference>
<dbReference type="PROSITE" id="PS00346">
    <property type="entry name" value="ETS_DOMAIN_2"/>
    <property type="match status" value="1"/>
</dbReference>
<dbReference type="GO" id="GO:0005634">
    <property type="term" value="C:nucleus"/>
    <property type="evidence" value="ECO:0007669"/>
    <property type="project" value="UniProtKB-SubCell"/>
</dbReference>
<evidence type="ECO:0000256" key="2">
    <source>
        <dbReference type="ARBA" id="ARBA00023125"/>
    </source>
</evidence>
<feature type="compositionally biased region" description="Polar residues" evidence="4">
    <location>
        <begin position="308"/>
        <end position="320"/>
    </location>
</feature>
<feature type="compositionally biased region" description="Polar residues" evidence="4">
    <location>
        <begin position="283"/>
        <end position="299"/>
    </location>
</feature>
<keyword evidence="8" id="KW-1185">Reference proteome</keyword>
<proteinExistence type="inferred from homology"/>
<dbReference type="InterPro" id="IPR036388">
    <property type="entry name" value="WH-like_DNA-bd_sf"/>
</dbReference>
<accession>A0A7J7J2Y7</accession>
<dbReference type="GO" id="GO:0000981">
    <property type="term" value="F:DNA-binding transcription factor activity, RNA polymerase II-specific"/>
    <property type="evidence" value="ECO:0007669"/>
    <property type="project" value="TreeGrafter"/>
</dbReference>
<gene>
    <name evidence="7" type="ORF">EB796_021540</name>
</gene>
<feature type="region of interest" description="Disordered" evidence="4">
    <location>
        <begin position="410"/>
        <end position="438"/>
    </location>
</feature>
<evidence type="ECO:0000256" key="3">
    <source>
        <dbReference type="RuleBase" id="RU004019"/>
    </source>
</evidence>
<dbReference type="PROSITE" id="PS00345">
    <property type="entry name" value="ETS_DOMAIN_1"/>
    <property type="match status" value="1"/>
</dbReference>
<feature type="compositionally biased region" description="Low complexity" evidence="4">
    <location>
        <begin position="268"/>
        <end position="282"/>
    </location>
</feature>
<comment type="caution">
    <text evidence="7">The sequence shown here is derived from an EMBL/GenBank/DDBJ whole genome shotgun (WGS) entry which is preliminary data.</text>
</comment>
<keyword evidence="2 3" id="KW-0238">DNA-binding</keyword>
<dbReference type="Pfam" id="PF00178">
    <property type="entry name" value="Ets"/>
    <property type="match status" value="1"/>
</dbReference>
<dbReference type="PROSITE" id="PS50061">
    <property type="entry name" value="ETS_DOMAIN_3"/>
    <property type="match status" value="1"/>
</dbReference>
<protein>
    <recommendedName>
        <fullName evidence="6">ETS domain-containing protein</fullName>
    </recommendedName>
</protein>
<keyword evidence="5" id="KW-1133">Transmembrane helix</keyword>
<comment type="similarity">
    <text evidence="1 3">Belongs to the ETS family.</text>
</comment>
<dbReference type="InterPro" id="IPR046328">
    <property type="entry name" value="ETS_fam"/>
</dbReference>
<dbReference type="GO" id="GO:0043565">
    <property type="term" value="F:sequence-specific DNA binding"/>
    <property type="evidence" value="ECO:0007669"/>
    <property type="project" value="InterPro"/>
</dbReference>
<dbReference type="AlphaFoldDB" id="A0A7J7J2Y7"/>
<organism evidence="7 8">
    <name type="scientific">Bugula neritina</name>
    <name type="common">Brown bryozoan</name>
    <name type="synonym">Sertularia neritina</name>
    <dbReference type="NCBI Taxonomy" id="10212"/>
    <lineage>
        <taxon>Eukaryota</taxon>
        <taxon>Metazoa</taxon>
        <taxon>Spiralia</taxon>
        <taxon>Lophotrochozoa</taxon>
        <taxon>Bryozoa</taxon>
        <taxon>Gymnolaemata</taxon>
        <taxon>Cheilostomatida</taxon>
        <taxon>Flustrina</taxon>
        <taxon>Buguloidea</taxon>
        <taxon>Bugulidae</taxon>
        <taxon>Bugula</taxon>
    </lineage>
</organism>
<feature type="region of interest" description="Disordered" evidence="4">
    <location>
        <begin position="266"/>
        <end position="320"/>
    </location>
</feature>
<dbReference type="PANTHER" id="PTHR11849:SF133">
    <property type="entry name" value="ETS DOMAIN-CONTAINING PROTEIN"/>
    <property type="match status" value="1"/>
</dbReference>
<feature type="region of interest" description="Disordered" evidence="4">
    <location>
        <begin position="345"/>
        <end position="393"/>
    </location>
</feature>
<evidence type="ECO:0000256" key="4">
    <source>
        <dbReference type="SAM" id="MobiDB-lite"/>
    </source>
</evidence>
<feature type="transmembrane region" description="Helical" evidence="5">
    <location>
        <begin position="12"/>
        <end position="31"/>
    </location>
</feature>
<keyword evidence="3" id="KW-0539">Nucleus</keyword>
<dbReference type="OrthoDB" id="10067219at2759"/>
<dbReference type="SUPFAM" id="SSF46785">
    <property type="entry name" value="Winged helix' DNA-binding domain"/>
    <property type="match status" value="1"/>
</dbReference>